<gene>
    <name evidence="8" type="ORF">J2S39_001694</name>
</gene>
<keyword evidence="3 7" id="KW-0489">Methyltransferase</keyword>
<evidence type="ECO:0000313" key="9">
    <source>
        <dbReference type="Proteomes" id="UP001180840"/>
    </source>
</evidence>
<dbReference type="PANTHER" id="PTHR30481:SF3">
    <property type="entry name" value="DNA ADENINE METHYLASE"/>
    <property type="match status" value="1"/>
</dbReference>
<dbReference type="InterPro" id="IPR012263">
    <property type="entry name" value="M_m6A_EcoRV"/>
</dbReference>
<dbReference type="InterPro" id="IPR023095">
    <property type="entry name" value="Ade_MeTrfase_dom_2"/>
</dbReference>
<protein>
    <recommendedName>
        <fullName evidence="2 7">Site-specific DNA-methyltransferase (adenine-specific)</fullName>
        <ecNumber evidence="2 7">2.1.1.72</ecNumber>
    </recommendedName>
</protein>
<sequence>MDPILKWAGGKRQLLPELLPLFDPARRYLEPFLGGAALLFALEPGEAVANDSNTDLIRTYTAVRDRPEEVFEALSRHRNEKEYFLRLRAVQPGDLNEVEAAARLIFLNKTCFNGLYRVNRRNEFNVPFGGYRRPSLPTLDTLRRAAEVLQAVTLENRDVEEFALEHAREGDQVYLDPPYVPVSEYSDFTRYTPAQFGDADQVRVAKLARTLVDRGCLVVASNSDHARVRELYEGFAVREVAVRRAMNRGSGLEVILVGGQ</sequence>
<dbReference type="GO" id="GO:0032259">
    <property type="term" value="P:methylation"/>
    <property type="evidence" value="ECO:0007669"/>
    <property type="project" value="UniProtKB-KW"/>
</dbReference>
<dbReference type="PROSITE" id="PS00092">
    <property type="entry name" value="N6_MTASE"/>
    <property type="match status" value="1"/>
</dbReference>
<evidence type="ECO:0000256" key="4">
    <source>
        <dbReference type="ARBA" id="ARBA00022679"/>
    </source>
</evidence>
<evidence type="ECO:0000313" key="8">
    <source>
        <dbReference type="EMBL" id="MDR7330018.1"/>
    </source>
</evidence>
<dbReference type="SUPFAM" id="SSF53335">
    <property type="entry name" value="S-adenosyl-L-methionine-dependent methyltransferases"/>
    <property type="match status" value="1"/>
</dbReference>
<dbReference type="RefSeq" id="WP_290195327.1">
    <property type="nucleotide sequence ID" value="NZ_CP047654.1"/>
</dbReference>
<accession>A0ABU2A1L9</accession>
<evidence type="ECO:0000256" key="6">
    <source>
        <dbReference type="ARBA" id="ARBA00047942"/>
    </source>
</evidence>
<reference evidence="8" key="1">
    <citation type="submission" date="2023-07" db="EMBL/GenBank/DDBJ databases">
        <title>Sequencing the genomes of 1000 actinobacteria strains.</title>
        <authorList>
            <person name="Klenk H.-P."/>
        </authorList>
    </citation>
    <scope>NUCLEOTIDE SEQUENCE</scope>
    <source>
        <strain evidence="8">DSM 107476</strain>
    </source>
</reference>
<comment type="caution">
    <text evidence="8">The sequence shown here is derived from an EMBL/GenBank/DDBJ whole genome shotgun (WGS) entry which is preliminary data.</text>
</comment>
<dbReference type="PIRSF" id="PIRSF000398">
    <property type="entry name" value="M_m6A_EcoRV"/>
    <property type="match status" value="1"/>
</dbReference>
<comment type="catalytic activity">
    <reaction evidence="6 7">
        <text>a 2'-deoxyadenosine in DNA + S-adenosyl-L-methionine = an N(6)-methyl-2'-deoxyadenosine in DNA + S-adenosyl-L-homocysteine + H(+)</text>
        <dbReference type="Rhea" id="RHEA:15197"/>
        <dbReference type="Rhea" id="RHEA-COMP:12418"/>
        <dbReference type="Rhea" id="RHEA-COMP:12419"/>
        <dbReference type="ChEBI" id="CHEBI:15378"/>
        <dbReference type="ChEBI" id="CHEBI:57856"/>
        <dbReference type="ChEBI" id="CHEBI:59789"/>
        <dbReference type="ChEBI" id="CHEBI:90615"/>
        <dbReference type="ChEBI" id="CHEBI:90616"/>
        <dbReference type="EC" id="2.1.1.72"/>
    </reaction>
</comment>
<evidence type="ECO:0000256" key="1">
    <source>
        <dbReference type="ARBA" id="ARBA00006594"/>
    </source>
</evidence>
<dbReference type="PANTHER" id="PTHR30481">
    <property type="entry name" value="DNA ADENINE METHYLASE"/>
    <property type="match status" value="1"/>
</dbReference>
<dbReference type="Proteomes" id="UP001180840">
    <property type="component" value="Unassembled WGS sequence"/>
</dbReference>
<evidence type="ECO:0000256" key="3">
    <source>
        <dbReference type="ARBA" id="ARBA00022603"/>
    </source>
</evidence>
<dbReference type="Gene3D" id="3.40.50.150">
    <property type="entry name" value="Vaccinia Virus protein VP39"/>
    <property type="match status" value="1"/>
</dbReference>
<dbReference type="Gene3D" id="1.10.1020.10">
    <property type="entry name" value="Adenine-specific Methyltransferase, Domain 2"/>
    <property type="match status" value="1"/>
</dbReference>
<organism evidence="8 9">
    <name type="scientific">Corynebacterium guangdongense</name>
    <dbReference type="NCBI Taxonomy" id="1783348"/>
    <lineage>
        <taxon>Bacteria</taxon>
        <taxon>Bacillati</taxon>
        <taxon>Actinomycetota</taxon>
        <taxon>Actinomycetes</taxon>
        <taxon>Mycobacteriales</taxon>
        <taxon>Corynebacteriaceae</taxon>
        <taxon>Corynebacterium</taxon>
    </lineage>
</organism>
<evidence type="ECO:0000256" key="5">
    <source>
        <dbReference type="ARBA" id="ARBA00022691"/>
    </source>
</evidence>
<dbReference type="Pfam" id="PF02086">
    <property type="entry name" value="MethyltransfD12"/>
    <property type="match status" value="1"/>
</dbReference>
<dbReference type="InterPro" id="IPR012327">
    <property type="entry name" value="MeTrfase_D12"/>
</dbReference>
<dbReference type="PRINTS" id="PR00505">
    <property type="entry name" value="D12N6MTFRASE"/>
</dbReference>
<keyword evidence="5 7" id="KW-0949">S-adenosyl-L-methionine</keyword>
<name>A0ABU2A1L9_9CORY</name>
<evidence type="ECO:0000256" key="2">
    <source>
        <dbReference type="ARBA" id="ARBA00011900"/>
    </source>
</evidence>
<dbReference type="InterPro" id="IPR029063">
    <property type="entry name" value="SAM-dependent_MTases_sf"/>
</dbReference>
<keyword evidence="9" id="KW-1185">Reference proteome</keyword>
<dbReference type="EC" id="2.1.1.72" evidence="2 7"/>
<dbReference type="EMBL" id="JAVDXZ010000001">
    <property type="protein sequence ID" value="MDR7330018.1"/>
    <property type="molecule type" value="Genomic_DNA"/>
</dbReference>
<dbReference type="NCBIfam" id="TIGR00571">
    <property type="entry name" value="dam"/>
    <property type="match status" value="1"/>
</dbReference>
<comment type="similarity">
    <text evidence="1 7">Belongs to the N(4)/N(6)-methyltransferase family.</text>
</comment>
<proteinExistence type="inferred from homology"/>
<keyword evidence="4 7" id="KW-0808">Transferase</keyword>
<evidence type="ECO:0000256" key="7">
    <source>
        <dbReference type="RuleBase" id="RU361257"/>
    </source>
</evidence>
<dbReference type="GO" id="GO:0009007">
    <property type="term" value="F:site-specific DNA-methyltransferase (adenine-specific) activity"/>
    <property type="evidence" value="ECO:0007669"/>
    <property type="project" value="UniProtKB-EC"/>
</dbReference>
<dbReference type="InterPro" id="IPR002052">
    <property type="entry name" value="DNA_methylase_N6_adenine_CS"/>
</dbReference>